<evidence type="ECO:0000313" key="2">
    <source>
        <dbReference type="Proteomes" id="UP000828390"/>
    </source>
</evidence>
<evidence type="ECO:0000313" key="1">
    <source>
        <dbReference type="EMBL" id="KAH3796959.1"/>
    </source>
</evidence>
<sequence>MRRCVYFRVYLQVLLASSRGYSSPTCPCDLSGDAALHGSIGNLYTFSLVLELCESRDFVLLSILAYCEKGLFIDYRIVERLGVRCYRLPRPTVHNYRSPAHSHYGLSQSGLGTRLLQDFGLLKLHEEAASVRYSETLLPCVRRCRRV</sequence>
<dbReference type="EMBL" id="JAIWYP010000007">
    <property type="protein sequence ID" value="KAH3796959.1"/>
    <property type="molecule type" value="Genomic_DNA"/>
</dbReference>
<proteinExistence type="predicted"/>
<dbReference type="AlphaFoldDB" id="A0A9D4FDH5"/>
<accession>A0A9D4FDH5</accession>
<keyword evidence="2" id="KW-1185">Reference proteome</keyword>
<organism evidence="1 2">
    <name type="scientific">Dreissena polymorpha</name>
    <name type="common">Zebra mussel</name>
    <name type="synonym">Mytilus polymorpha</name>
    <dbReference type="NCBI Taxonomy" id="45954"/>
    <lineage>
        <taxon>Eukaryota</taxon>
        <taxon>Metazoa</taxon>
        <taxon>Spiralia</taxon>
        <taxon>Lophotrochozoa</taxon>
        <taxon>Mollusca</taxon>
        <taxon>Bivalvia</taxon>
        <taxon>Autobranchia</taxon>
        <taxon>Heteroconchia</taxon>
        <taxon>Euheterodonta</taxon>
        <taxon>Imparidentia</taxon>
        <taxon>Neoheterodontei</taxon>
        <taxon>Myida</taxon>
        <taxon>Dreissenoidea</taxon>
        <taxon>Dreissenidae</taxon>
        <taxon>Dreissena</taxon>
    </lineage>
</organism>
<gene>
    <name evidence="1" type="ORF">DPMN_150535</name>
</gene>
<reference evidence="1" key="1">
    <citation type="journal article" date="2019" name="bioRxiv">
        <title>The Genome of the Zebra Mussel, Dreissena polymorpha: A Resource for Invasive Species Research.</title>
        <authorList>
            <person name="McCartney M.A."/>
            <person name="Auch B."/>
            <person name="Kono T."/>
            <person name="Mallez S."/>
            <person name="Zhang Y."/>
            <person name="Obille A."/>
            <person name="Becker A."/>
            <person name="Abrahante J.E."/>
            <person name="Garbe J."/>
            <person name="Badalamenti J.P."/>
            <person name="Herman A."/>
            <person name="Mangelson H."/>
            <person name="Liachko I."/>
            <person name="Sullivan S."/>
            <person name="Sone E.D."/>
            <person name="Koren S."/>
            <person name="Silverstein K.A.T."/>
            <person name="Beckman K.B."/>
            <person name="Gohl D.M."/>
        </authorList>
    </citation>
    <scope>NUCLEOTIDE SEQUENCE</scope>
    <source>
        <strain evidence="1">Duluth1</strain>
        <tissue evidence="1">Whole animal</tissue>
    </source>
</reference>
<name>A0A9D4FDH5_DREPO</name>
<reference evidence="1" key="2">
    <citation type="submission" date="2020-11" db="EMBL/GenBank/DDBJ databases">
        <authorList>
            <person name="McCartney M.A."/>
            <person name="Auch B."/>
            <person name="Kono T."/>
            <person name="Mallez S."/>
            <person name="Becker A."/>
            <person name="Gohl D.M."/>
            <person name="Silverstein K.A.T."/>
            <person name="Koren S."/>
            <person name="Bechman K.B."/>
            <person name="Herman A."/>
            <person name="Abrahante J.E."/>
            <person name="Garbe J."/>
        </authorList>
    </citation>
    <scope>NUCLEOTIDE SEQUENCE</scope>
    <source>
        <strain evidence="1">Duluth1</strain>
        <tissue evidence="1">Whole animal</tissue>
    </source>
</reference>
<protein>
    <submittedName>
        <fullName evidence="1">Uncharacterized protein</fullName>
    </submittedName>
</protein>
<dbReference type="Proteomes" id="UP000828390">
    <property type="component" value="Unassembled WGS sequence"/>
</dbReference>
<comment type="caution">
    <text evidence="1">The sequence shown here is derived from an EMBL/GenBank/DDBJ whole genome shotgun (WGS) entry which is preliminary data.</text>
</comment>